<organism evidence="4 5">
    <name type="scientific">Luteibaculum oceani</name>
    <dbReference type="NCBI Taxonomy" id="1294296"/>
    <lineage>
        <taxon>Bacteria</taxon>
        <taxon>Pseudomonadati</taxon>
        <taxon>Bacteroidota</taxon>
        <taxon>Flavobacteriia</taxon>
        <taxon>Flavobacteriales</taxon>
        <taxon>Luteibaculaceae</taxon>
        <taxon>Luteibaculum</taxon>
    </lineage>
</organism>
<proteinExistence type="predicted"/>
<dbReference type="PROSITE" id="PS50110">
    <property type="entry name" value="RESPONSE_REGULATORY"/>
    <property type="match status" value="1"/>
</dbReference>
<keyword evidence="1 2" id="KW-0597">Phosphoprotein</keyword>
<dbReference type="InterPro" id="IPR001789">
    <property type="entry name" value="Sig_transdc_resp-reg_receiver"/>
</dbReference>
<dbReference type="Pfam" id="PF00072">
    <property type="entry name" value="Response_reg"/>
    <property type="match status" value="1"/>
</dbReference>
<comment type="caution">
    <text evidence="4">The sequence shown here is derived from an EMBL/GenBank/DDBJ whole genome shotgun (WGS) entry which is preliminary data.</text>
</comment>
<sequence length="145" mass="16576">MNNLKKTLLVVEDEPMMRRLLLHIFSEKYNVVLKENGLEAIEWLKTGTSPSVIIADLNMPEIDGYEFMAEVRKYDYYNNVPLIVLSGEQGSDDRVKCLKRGADDFMTKPFNPEELEIRIEKLASLLGDKAGVSRMDGVKVMYKEA</sequence>
<dbReference type="OrthoDB" id="9789181at2"/>
<dbReference type="AlphaFoldDB" id="A0A5C6UYT1"/>
<dbReference type="InterPro" id="IPR011006">
    <property type="entry name" value="CheY-like_superfamily"/>
</dbReference>
<accession>A0A5C6UYT1</accession>
<feature type="modified residue" description="4-aspartylphosphate" evidence="2">
    <location>
        <position position="56"/>
    </location>
</feature>
<dbReference type="RefSeq" id="WP_147014670.1">
    <property type="nucleotide sequence ID" value="NZ_VORB01000006.1"/>
</dbReference>
<evidence type="ECO:0000313" key="4">
    <source>
        <dbReference type="EMBL" id="TXC78643.1"/>
    </source>
</evidence>
<dbReference type="SMART" id="SM00448">
    <property type="entry name" value="REC"/>
    <property type="match status" value="1"/>
</dbReference>
<gene>
    <name evidence="4" type="ORF">FRX97_07965</name>
</gene>
<evidence type="ECO:0000256" key="1">
    <source>
        <dbReference type="ARBA" id="ARBA00022553"/>
    </source>
</evidence>
<evidence type="ECO:0000313" key="5">
    <source>
        <dbReference type="Proteomes" id="UP000321168"/>
    </source>
</evidence>
<protein>
    <submittedName>
        <fullName evidence="4">Response regulator</fullName>
    </submittedName>
</protein>
<dbReference type="GO" id="GO:0000160">
    <property type="term" value="P:phosphorelay signal transduction system"/>
    <property type="evidence" value="ECO:0007669"/>
    <property type="project" value="InterPro"/>
</dbReference>
<name>A0A5C6UYT1_9FLAO</name>
<reference evidence="4 5" key="1">
    <citation type="submission" date="2019-08" db="EMBL/GenBank/DDBJ databases">
        <title>Genome of Luteibaculum oceani JCM 18817.</title>
        <authorList>
            <person name="Bowman J.P."/>
        </authorList>
    </citation>
    <scope>NUCLEOTIDE SEQUENCE [LARGE SCALE GENOMIC DNA]</scope>
    <source>
        <strain evidence="4 5">JCM 18817</strain>
    </source>
</reference>
<dbReference type="Gene3D" id="3.40.50.2300">
    <property type="match status" value="1"/>
</dbReference>
<dbReference type="Proteomes" id="UP000321168">
    <property type="component" value="Unassembled WGS sequence"/>
</dbReference>
<dbReference type="PANTHER" id="PTHR44591">
    <property type="entry name" value="STRESS RESPONSE REGULATOR PROTEIN 1"/>
    <property type="match status" value="1"/>
</dbReference>
<dbReference type="InterPro" id="IPR050595">
    <property type="entry name" value="Bact_response_regulator"/>
</dbReference>
<dbReference type="PANTHER" id="PTHR44591:SF3">
    <property type="entry name" value="RESPONSE REGULATORY DOMAIN-CONTAINING PROTEIN"/>
    <property type="match status" value="1"/>
</dbReference>
<dbReference type="CDD" id="cd00156">
    <property type="entry name" value="REC"/>
    <property type="match status" value="1"/>
</dbReference>
<feature type="domain" description="Response regulatory" evidence="3">
    <location>
        <begin position="7"/>
        <end position="123"/>
    </location>
</feature>
<evidence type="ECO:0000256" key="2">
    <source>
        <dbReference type="PROSITE-ProRule" id="PRU00169"/>
    </source>
</evidence>
<dbReference type="EMBL" id="VORB01000006">
    <property type="protein sequence ID" value="TXC78643.1"/>
    <property type="molecule type" value="Genomic_DNA"/>
</dbReference>
<dbReference type="SUPFAM" id="SSF52172">
    <property type="entry name" value="CheY-like"/>
    <property type="match status" value="1"/>
</dbReference>
<keyword evidence="5" id="KW-1185">Reference proteome</keyword>
<evidence type="ECO:0000259" key="3">
    <source>
        <dbReference type="PROSITE" id="PS50110"/>
    </source>
</evidence>